<evidence type="ECO:0000259" key="7">
    <source>
        <dbReference type="PROSITE" id="PS00623"/>
    </source>
</evidence>
<dbReference type="SUPFAM" id="SSF54373">
    <property type="entry name" value="FAD-linked reductases, C-terminal domain"/>
    <property type="match status" value="1"/>
</dbReference>
<evidence type="ECO:0000256" key="4">
    <source>
        <dbReference type="ARBA" id="ARBA00022679"/>
    </source>
</evidence>
<feature type="domain" description="Glucose-methanol-choline oxidoreductase N-terminal" evidence="7">
    <location>
        <begin position="356"/>
        <end position="379"/>
    </location>
</feature>
<evidence type="ECO:0000256" key="2">
    <source>
        <dbReference type="ARBA" id="ARBA00010790"/>
    </source>
</evidence>
<dbReference type="AlphaFoldDB" id="A0A7R9KQ85"/>
<dbReference type="InterPro" id="IPR002213">
    <property type="entry name" value="UDP_glucos_trans"/>
</dbReference>
<keyword evidence="4" id="KW-0808">Transferase</keyword>
<accession>A0A7R9KQ85</accession>
<dbReference type="EMBL" id="CAJPIZ010004315">
    <property type="protein sequence ID" value="CAG2107402.1"/>
    <property type="molecule type" value="Genomic_DNA"/>
</dbReference>
<comment type="similarity">
    <text evidence="2 6">Belongs to the GMC oxidoreductase family.</text>
</comment>
<dbReference type="GO" id="GO:0016614">
    <property type="term" value="F:oxidoreductase activity, acting on CH-OH group of donors"/>
    <property type="evidence" value="ECO:0007669"/>
    <property type="project" value="InterPro"/>
</dbReference>
<keyword evidence="3 6" id="KW-0285">Flavoprotein</keyword>
<dbReference type="OrthoDB" id="6492807at2759"/>
<gene>
    <name evidence="9" type="ORF">OSB1V03_LOCUS7403</name>
</gene>
<name>A0A7R9KQ85_9ACAR</name>
<keyword evidence="5 6" id="KW-0274">FAD</keyword>
<dbReference type="InterPro" id="IPR000172">
    <property type="entry name" value="GMC_OxRdtase_N"/>
</dbReference>
<evidence type="ECO:0000256" key="1">
    <source>
        <dbReference type="ARBA" id="ARBA00001974"/>
    </source>
</evidence>
<dbReference type="SUPFAM" id="SSF51905">
    <property type="entry name" value="FAD/NAD(P)-binding domain"/>
    <property type="match status" value="1"/>
</dbReference>
<organism evidence="9">
    <name type="scientific">Medioppia subpectinata</name>
    <dbReference type="NCBI Taxonomy" id="1979941"/>
    <lineage>
        <taxon>Eukaryota</taxon>
        <taxon>Metazoa</taxon>
        <taxon>Ecdysozoa</taxon>
        <taxon>Arthropoda</taxon>
        <taxon>Chelicerata</taxon>
        <taxon>Arachnida</taxon>
        <taxon>Acari</taxon>
        <taxon>Acariformes</taxon>
        <taxon>Sarcoptiformes</taxon>
        <taxon>Oribatida</taxon>
        <taxon>Brachypylina</taxon>
        <taxon>Oppioidea</taxon>
        <taxon>Oppiidae</taxon>
        <taxon>Medioppia</taxon>
    </lineage>
</organism>
<evidence type="ECO:0000313" key="10">
    <source>
        <dbReference type="Proteomes" id="UP000759131"/>
    </source>
</evidence>
<dbReference type="Proteomes" id="UP000759131">
    <property type="component" value="Unassembled WGS sequence"/>
</dbReference>
<dbReference type="PANTHER" id="PTHR11552:SF147">
    <property type="entry name" value="CHOLINE DEHYDROGENASE, MITOCHONDRIAL"/>
    <property type="match status" value="1"/>
</dbReference>
<dbReference type="InterPro" id="IPR036188">
    <property type="entry name" value="FAD/NAD-bd_sf"/>
</dbReference>
<reference evidence="9" key="1">
    <citation type="submission" date="2020-11" db="EMBL/GenBank/DDBJ databases">
        <authorList>
            <person name="Tran Van P."/>
        </authorList>
    </citation>
    <scope>NUCLEOTIDE SEQUENCE</scope>
</reference>
<dbReference type="PANTHER" id="PTHR11552">
    <property type="entry name" value="GLUCOSE-METHANOL-CHOLINE GMC OXIDOREDUCTASE"/>
    <property type="match status" value="1"/>
</dbReference>
<dbReference type="Pfam" id="PF00732">
    <property type="entry name" value="GMC_oxred_N"/>
    <property type="match status" value="1"/>
</dbReference>
<proteinExistence type="inferred from homology"/>
<comment type="cofactor">
    <cofactor evidence="1">
        <name>FAD</name>
        <dbReference type="ChEBI" id="CHEBI:57692"/>
    </cofactor>
</comment>
<keyword evidence="10" id="KW-1185">Reference proteome</keyword>
<dbReference type="CDD" id="cd03784">
    <property type="entry name" value="GT1_Gtf-like"/>
    <property type="match status" value="1"/>
</dbReference>
<evidence type="ECO:0000256" key="6">
    <source>
        <dbReference type="RuleBase" id="RU003968"/>
    </source>
</evidence>
<sequence>MGLSLAGGPAEWDAFRAVKAAKQDEGWRRIDDYIVSRGCQPLSDSPFTYSDKYLNLYGYPFELDFPPGVAQLPTNVIRLDHFMRAPEGIGFEIPVPLRDMPGKLVYFSLGSMGAIDVVNMKRLVAIMAKSRHRFIVSMGPSHDEYVLPGNMWGQEFVPQIRVLPLVDLVITHGGYNSTIETFCFGKPMIVMPLFADQYDNAQRVQESGLGLRLDPYRCSDRELLSAIDTLLNDKPLNEKLMKISQRIQTNNSLPALDAQRQVSHDNTCARTQWDSSYDFIVVGTGTAGAVVANKLSQNKLIKVLALEAGGPQNAIYNDIPAIYTTIPSNLKWNYYYEPNKNYGLQYAGGRVPDNSGKTLGGSSTLNVMVFNRGNSRGYDEWAHKYGADGWSYRDVLPVFREWENNTDPHIVYNEPGYHGTRGPIQITTPNNAPKFYQNYYKAFNALGYNETDINGPNQAGYALTQSYINTTGLRESTGTVFVDPNPYPDNLHIVCKALVTKILFNGLTAIGVEFIVNDISYTVQSIAIGVEFIVNDISYTVYANREVIVSAGAFQSPQLLMLSGVGPKQHLNSLNIPVVLDLPVGQNFQNHPVVRGVMRLQSTDPLLPPLIDLIWYSNPEDKANILDAVTQVFYMYERTQLANYLQPLLPFSFIGCPDCPDKQYLYECIEGLKCYIQYNTVAGNHPAGSCRMGAIERADVVVDPQLRVKGANNLRVCDASVFPIIPNANTASAAILVGYKCAQFIKQFHNL</sequence>
<evidence type="ECO:0000313" key="9">
    <source>
        <dbReference type="EMBL" id="CAD7626972.1"/>
    </source>
</evidence>
<protein>
    <recommendedName>
        <fullName evidence="7 8">Glucose-methanol-choline oxidoreductase N-terminal domain-containing protein</fullName>
    </recommendedName>
</protein>
<dbReference type="PROSITE" id="PS00624">
    <property type="entry name" value="GMC_OXRED_2"/>
    <property type="match status" value="1"/>
</dbReference>
<dbReference type="InterPro" id="IPR012132">
    <property type="entry name" value="GMC_OxRdtase"/>
</dbReference>
<dbReference type="PROSITE" id="PS00623">
    <property type="entry name" value="GMC_OXRED_1"/>
    <property type="match status" value="1"/>
</dbReference>
<dbReference type="Pfam" id="PF00201">
    <property type="entry name" value="UDPGT"/>
    <property type="match status" value="1"/>
</dbReference>
<feature type="domain" description="Glucose-methanol-choline oxidoreductase N-terminal" evidence="8">
    <location>
        <begin position="552"/>
        <end position="566"/>
    </location>
</feature>
<dbReference type="InterPro" id="IPR035595">
    <property type="entry name" value="UDP_glycos_trans_CS"/>
</dbReference>
<dbReference type="Gene3D" id="3.50.50.60">
    <property type="entry name" value="FAD/NAD(P)-binding domain"/>
    <property type="match status" value="2"/>
</dbReference>
<dbReference type="SUPFAM" id="SSF53756">
    <property type="entry name" value="UDP-Glycosyltransferase/glycogen phosphorylase"/>
    <property type="match status" value="1"/>
</dbReference>
<dbReference type="GO" id="GO:0050660">
    <property type="term" value="F:flavin adenine dinucleotide binding"/>
    <property type="evidence" value="ECO:0007669"/>
    <property type="project" value="InterPro"/>
</dbReference>
<dbReference type="EMBL" id="OC858890">
    <property type="protein sequence ID" value="CAD7626972.1"/>
    <property type="molecule type" value="Genomic_DNA"/>
</dbReference>
<evidence type="ECO:0000259" key="8">
    <source>
        <dbReference type="PROSITE" id="PS00624"/>
    </source>
</evidence>
<dbReference type="Gene3D" id="3.40.50.2000">
    <property type="entry name" value="Glycogen Phosphorylase B"/>
    <property type="match status" value="1"/>
</dbReference>
<evidence type="ECO:0000256" key="5">
    <source>
        <dbReference type="ARBA" id="ARBA00022827"/>
    </source>
</evidence>
<dbReference type="PROSITE" id="PS00375">
    <property type="entry name" value="UDPGT"/>
    <property type="match status" value="1"/>
</dbReference>
<dbReference type="GO" id="GO:0008194">
    <property type="term" value="F:UDP-glycosyltransferase activity"/>
    <property type="evidence" value="ECO:0007669"/>
    <property type="project" value="InterPro"/>
</dbReference>
<dbReference type="Gene3D" id="3.30.560.10">
    <property type="entry name" value="Glucose Oxidase, domain 3"/>
    <property type="match status" value="2"/>
</dbReference>
<evidence type="ECO:0000256" key="3">
    <source>
        <dbReference type="ARBA" id="ARBA00022630"/>
    </source>
</evidence>